<dbReference type="Proteomes" id="UP001362999">
    <property type="component" value="Unassembled WGS sequence"/>
</dbReference>
<feature type="region of interest" description="Disordered" evidence="1">
    <location>
        <begin position="135"/>
        <end position="158"/>
    </location>
</feature>
<feature type="region of interest" description="Disordered" evidence="1">
    <location>
        <begin position="35"/>
        <end position="62"/>
    </location>
</feature>
<protein>
    <submittedName>
        <fullName evidence="2">Uncharacterized protein</fullName>
    </submittedName>
</protein>
<feature type="non-terminal residue" evidence="2">
    <location>
        <position position="158"/>
    </location>
</feature>
<accession>A0AAV9ZAZ7</accession>
<comment type="caution">
    <text evidence="2">The sequence shown here is derived from an EMBL/GenBank/DDBJ whole genome shotgun (WGS) entry which is preliminary data.</text>
</comment>
<dbReference type="AlphaFoldDB" id="A0AAV9ZAZ7"/>
<evidence type="ECO:0000313" key="2">
    <source>
        <dbReference type="EMBL" id="KAK6977002.1"/>
    </source>
</evidence>
<proteinExistence type="predicted"/>
<keyword evidence="3" id="KW-1185">Reference proteome</keyword>
<organism evidence="2 3">
    <name type="scientific">Favolaschia claudopus</name>
    <dbReference type="NCBI Taxonomy" id="2862362"/>
    <lineage>
        <taxon>Eukaryota</taxon>
        <taxon>Fungi</taxon>
        <taxon>Dikarya</taxon>
        <taxon>Basidiomycota</taxon>
        <taxon>Agaricomycotina</taxon>
        <taxon>Agaricomycetes</taxon>
        <taxon>Agaricomycetidae</taxon>
        <taxon>Agaricales</taxon>
        <taxon>Marasmiineae</taxon>
        <taxon>Mycenaceae</taxon>
        <taxon>Favolaschia</taxon>
    </lineage>
</organism>
<evidence type="ECO:0000256" key="1">
    <source>
        <dbReference type="SAM" id="MobiDB-lite"/>
    </source>
</evidence>
<evidence type="ECO:0000313" key="3">
    <source>
        <dbReference type="Proteomes" id="UP001362999"/>
    </source>
</evidence>
<dbReference type="EMBL" id="JAWWNJ010000173">
    <property type="protein sequence ID" value="KAK6977002.1"/>
    <property type="molecule type" value="Genomic_DNA"/>
</dbReference>
<sequence>MSDPNRFVASRRKRYYWRPDFGGSWMGPPDDRIWVPGMDWPDGAPPPRDEPDDSNAMDTGPAPVNDYFPRLLKIWYPRWYRSCPPAAPQNIGPPIAPALSHPPLPPGPFQHQFGSLPVQGALASQNMFPPGYLGGSFFPGPINQPGPTTGSPPPTVGR</sequence>
<gene>
    <name evidence="2" type="ORF">R3P38DRAFT_2810703</name>
</gene>
<reference evidence="2 3" key="1">
    <citation type="journal article" date="2024" name="J Genomics">
        <title>Draft genome sequencing and assembly of Favolaschia claudopus CIRM-BRFM 2984 isolated from oak limbs.</title>
        <authorList>
            <person name="Navarro D."/>
            <person name="Drula E."/>
            <person name="Chaduli D."/>
            <person name="Cazenave R."/>
            <person name="Ahrendt S."/>
            <person name="Wang J."/>
            <person name="Lipzen A."/>
            <person name="Daum C."/>
            <person name="Barry K."/>
            <person name="Grigoriev I.V."/>
            <person name="Favel A."/>
            <person name="Rosso M.N."/>
            <person name="Martin F."/>
        </authorList>
    </citation>
    <scope>NUCLEOTIDE SEQUENCE [LARGE SCALE GENOMIC DNA]</scope>
    <source>
        <strain evidence="2 3">CIRM-BRFM 2984</strain>
    </source>
</reference>
<name>A0AAV9ZAZ7_9AGAR</name>